<organism evidence="2 3">
    <name type="scientific">Streptomyces europaeiscabiei</name>
    <dbReference type="NCBI Taxonomy" id="146819"/>
    <lineage>
        <taxon>Bacteria</taxon>
        <taxon>Bacillati</taxon>
        <taxon>Actinomycetota</taxon>
        <taxon>Actinomycetes</taxon>
        <taxon>Kitasatosporales</taxon>
        <taxon>Streptomycetaceae</taxon>
        <taxon>Streptomyces</taxon>
    </lineage>
</organism>
<name>A0ABU4NXS5_9ACTN</name>
<accession>A0ABU4NXS5</accession>
<keyword evidence="3" id="KW-1185">Reference proteome</keyword>
<dbReference type="InterPro" id="IPR047789">
    <property type="entry name" value="CU044_5270-like"/>
</dbReference>
<protein>
    <submittedName>
        <fullName evidence="2">CU044_5270 family protein</fullName>
    </submittedName>
</protein>
<sequence>MNEDPSPRGVPSSSGVPRAEDRELPPGRQRALREHLMREIESRTGSSTESRTEIRTEGTGDTGPGARRFWRRPAFVAPAVAAAVTVAVVVGGTVTRYAAVPSEPGAASTADRRGGTPSDESADALLEWVAEAAGKRKLPQVGDDQFVYTEQEDYHWKMDVGVLAEGCVTTQEAHPSGLRETWVSVDGRRAGLMRRHDDGSEVTGRVVAEQLVGKYVIHNFRQAEDELPVETEGMYRYLYGLTSADERPSGGEAADRDAFEKAVALLTGQLLPPGAEAALYRALARVPGLTVYEGAVDAAGRTGVAVGIEGAYPGDFAQSRSRHELLFDDRTLRFLGMNSINLDAPDDRCESLDAGDLVSSVAILERGVVDRTGQRL</sequence>
<dbReference type="EMBL" id="JARAYU010000034">
    <property type="protein sequence ID" value="MDX3706817.1"/>
    <property type="molecule type" value="Genomic_DNA"/>
</dbReference>
<feature type="region of interest" description="Disordered" evidence="1">
    <location>
        <begin position="1"/>
        <end position="67"/>
    </location>
</feature>
<reference evidence="2 3" key="1">
    <citation type="journal article" date="2023" name="Microb. Genom.">
        <title>Mesoterricola silvestris gen. nov., sp. nov., Mesoterricola sediminis sp. nov., Geothrix oryzae sp. nov., Geothrix edaphica sp. nov., Geothrix rubra sp. nov., and Geothrix limicola sp. nov., six novel members of Acidobacteriota isolated from soils.</title>
        <authorList>
            <person name="Weisberg A.J."/>
            <person name="Pearce E."/>
            <person name="Kramer C.G."/>
            <person name="Chang J.H."/>
            <person name="Clarke C.R."/>
        </authorList>
    </citation>
    <scope>NUCLEOTIDE SEQUENCE [LARGE SCALE GENOMIC DNA]</scope>
    <source>
        <strain evidence="2 3">ID09-01A</strain>
    </source>
</reference>
<comment type="caution">
    <text evidence="2">The sequence shown here is derived from an EMBL/GenBank/DDBJ whole genome shotgun (WGS) entry which is preliminary data.</text>
</comment>
<dbReference type="NCBIfam" id="NF038083">
    <property type="entry name" value="CU044_5270_fam"/>
    <property type="match status" value="1"/>
</dbReference>
<dbReference type="RefSeq" id="WP_319063800.1">
    <property type="nucleotide sequence ID" value="NZ_JARAYT010000022.1"/>
</dbReference>
<feature type="compositionally biased region" description="Basic and acidic residues" evidence="1">
    <location>
        <begin position="18"/>
        <end position="42"/>
    </location>
</feature>
<feature type="compositionally biased region" description="Low complexity" evidence="1">
    <location>
        <begin position="7"/>
        <end position="17"/>
    </location>
</feature>
<gene>
    <name evidence="2" type="ORF">PV662_45510</name>
</gene>
<evidence type="ECO:0000256" key="1">
    <source>
        <dbReference type="SAM" id="MobiDB-lite"/>
    </source>
</evidence>
<evidence type="ECO:0000313" key="2">
    <source>
        <dbReference type="EMBL" id="MDX3706817.1"/>
    </source>
</evidence>
<evidence type="ECO:0000313" key="3">
    <source>
        <dbReference type="Proteomes" id="UP001271274"/>
    </source>
</evidence>
<dbReference type="Proteomes" id="UP001271274">
    <property type="component" value="Unassembled WGS sequence"/>
</dbReference>
<proteinExistence type="predicted"/>